<feature type="region of interest" description="Disordered" evidence="6">
    <location>
        <begin position="492"/>
        <end position="513"/>
    </location>
</feature>
<dbReference type="Pfam" id="PF00115">
    <property type="entry name" value="COX1"/>
    <property type="match status" value="1"/>
</dbReference>
<keyword evidence="5" id="KW-0408">Iron</keyword>
<sequence>MKLYPKSELGFSLLFTGATIAWLAVLGSAMLGFRTILLTPHLVPGPNYSPASLYYFLVTMHGQVGMMIVVEDLTLAVFAYALYKAKMGIIHKKTMMIAFLLLNIPMIFYFAGGPLMGWYMYPPLALQQGSWLIYRGAMIGVAYFMIVLDALGAIIGGLTMFLDAYKTRPKEGKVPIFAAYGMTFGGVFMPITEFALLACALWYSLYFWAGVPVNPLTWVVLFWFWGHPVVYYAPFAIFGGLYELIPRFSGRSLFSERWARWNMILLFTFGMLVWVHHLQTWPLPVYIRAFITPTTLILAAGSGLTVLNLGLTIMTGKGYKWKDPVGLAAVIALIGFILAGLQALILPINPLNVIVHNTYYIIGHFHLMIWTIIIVGYTAILLDMLRSRMGTLDFSELSRGMLIGGLVTWTSIALALGYDMSYAGYVGLIRRWMAYPVKFLPFMDSMTYLAIGMAASFIMFAIPVISTLLPIKTSAFWSGVVGGEIPTGFSAPGISGTDGGNSPAVKAKSTSQK</sequence>
<accession>A0A031LP34</accession>
<keyword evidence="5" id="KW-0349">Heme</keyword>
<evidence type="ECO:0000256" key="1">
    <source>
        <dbReference type="ARBA" id="ARBA00004141"/>
    </source>
</evidence>
<keyword evidence="10" id="KW-1185">Reference proteome</keyword>
<dbReference type="RefSeq" id="WP_048099862.1">
    <property type="nucleotide sequence ID" value="NZ_JFZT01000044.1"/>
</dbReference>
<feature type="domain" description="Cytochrome oxidase subunit I profile" evidence="8">
    <location>
        <begin position="1"/>
        <end position="506"/>
    </location>
</feature>
<keyword evidence="4 7" id="KW-0472">Membrane</keyword>
<feature type="transmembrane region" description="Helical" evidence="7">
    <location>
        <begin position="358"/>
        <end position="382"/>
    </location>
</feature>
<dbReference type="GO" id="GO:0009060">
    <property type="term" value="P:aerobic respiration"/>
    <property type="evidence" value="ECO:0007669"/>
    <property type="project" value="InterPro"/>
</dbReference>
<dbReference type="GO" id="GO:0022904">
    <property type="term" value="P:respiratory electron transport chain"/>
    <property type="evidence" value="ECO:0007669"/>
    <property type="project" value="TreeGrafter"/>
</dbReference>
<evidence type="ECO:0000313" key="9">
    <source>
        <dbReference type="EMBL" id="EZQ04934.1"/>
    </source>
</evidence>
<evidence type="ECO:0000259" key="8">
    <source>
        <dbReference type="PROSITE" id="PS50855"/>
    </source>
</evidence>
<gene>
    <name evidence="9" type="ORF">CM19_08190</name>
</gene>
<dbReference type="CDD" id="cd00919">
    <property type="entry name" value="Heme_Cu_Oxidase_I"/>
    <property type="match status" value="1"/>
</dbReference>
<comment type="subcellular location">
    <subcellularLocation>
        <location evidence="1">Membrane</location>
        <topology evidence="1">Multi-pass membrane protein</topology>
    </subcellularLocation>
</comment>
<dbReference type="SUPFAM" id="SSF81442">
    <property type="entry name" value="Cytochrome c oxidase subunit I-like"/>
    <property type="match status" value="1"/>
</dbReference>
<evidence type="ECO:0000256" key="5">
    <source>
        <dbReference type="RuleBase" id="RU000370"/>
    </source>
</evidence>
<feature type="transmembrane region" description="Helical" evidence="7">
    <location>
        <begin position="53"/>
        <end position="83"/>
    </location>
</feature>
<dbReference type="PANTHER" id="PTHR10422:SF18">
    <property type="entry name" value="CYTOCHROME C OXIDASE SUBUNIT 1"/>
    <property type="match status" value="1"/>
</dbReference>
<dbReference type="Proteomes" id="UP000024332">
    <property type="component" value="Unassembled WGS sequence"/>
</dbReference>
<feature type="transmembrane region" description="Helical" evidence="7">
    <location>
        <begin position="445"/>
        <end position="469"/>
    </location>
</feature>
<evidence type="ECO:0000256" key="6">
    <source>
        <dbReference type="SAM" id="MobiDB-lite"/>
    </source>
</evidence>
<dbReference type="GO" id="GO:0015990">
    <property type="term" value="P:electron transport coupled proton transport"/>
    <property type="evidence" value="ECO:0007669"/>
    <property type="project" value="TreeGrafter"/>
</dbReference>
<dbReference type="PRINTS" id="PR01165">
    <property type="entry name" value="CYCOXIDASEI"/>
</dbReference>
<evidence type="ECO:0000256" key="4">
    <source>
        <dbReference type="ARBA" id="ARBA00023136"/>
    </source>
</evidence>
<keyword evidence="5" id="KW-0679">Respiratory chain</keyword>
<dbReference type="GO" id="GO:0004129">
    <property type="term" value="F:cytochrome-c oxidase activity"/>
    <property type="evidence" value="ECO:0007669"/>
    <property type="project" value="InterPro"/>
</dbReference>
<dbReference type="InterPro" id="IPR000883">
    <property type="entry name" value="Cyt_C_Oxase_1"/>
</dbReference>
<reference evidence="9 10" key="1">
    <citation type="submission" date="2014-03" db="EMBL/GenBank/DDBJ databases">
        <title>Draft genome sequence of the novel thermoacidophilic archaea Acidianus copahuensis ALE1 strain, isolated from Copahue volcanic area in Neuquen Argentina.</title>
        <authorList>
            <person name="Urbieta M.S."/>
            <person name="Rascovan N."/>
            <person name="Castro C."/>
            <person name="Revale S."/>
            <person name="Giaveno M.A."/>
            <person name="Vazquez M.P."/>
            <person name="Donati E.R."/>
        </authorList>
    </citation>
    <scope>NUCLEOTIDE SEQUENCE [LARGE SCALE GENOMIC DNA]</scope>
    <source>
        <strain evidence="9 10">ALE1</strain>
    </source>
</reference>
<dbReference type="Gene3D" id="1.20.210.10">
    <property type="entry name" value="Cytochrome c oxidase-like, subunit I domain"/>
    <property type="match status" value="1"/>
</dbReference>
<dbReference type="InterPro" id="IPR036927">
    <property type="entry name" value="Cyt_c_oxase-like_su1_sf"/>
</dbReference>
<feature type="transmembrane region" description="Helical" evidence="7">
    <location>
        <begin position="290"/>
        <end position="313"/>
    </location>
</feature>
<feature type="transmembrane region" description="Helical" evidence="7">
    <location>
        <begin position="141"/>
        <end position="165"/>
    </location>
</feature>
<name>A0A031LP34_9CREN</name>
<protein>
    <submittedName>
        <fullName evidence="9">Cytochrome B6</fullName>
    </submittedName>
</protein>
<feature type="transmembrane region" description="Helical" evidence="7">
    <location>
        <begin position="325"/>
        <end position="346"/>
    </location>
</feature>
<dbReference type="PROSITE" id="PS50855">
    <property type="entry name" value="COX1"/>
    <property type="match status" value="1"/>
</dbReference>
<dbReference type="InterPro" id="IPR023615">
    <property type="entry name" value="Cyt_c_Oxase_su1_BS"/>
</dbReference>
<dbReference type="GO" id="GO:0016020">
    <property type="term" value="C:membrane"/>
    <property type="evidence" value="ECO:0007669"/>
    <property type="project" value="UniProtKB-SubCell"/>
</dbReference>
<keyword evidence="5" id="KW-0479">Metal-binding</keyword>
<keyword evidence="2 5" id="KW-0812">Transmembrane</keyword>
<feature type="transmembrane region" description="Helical" evidence="7">
    <location>
        <begin position="402"/>
        <end position="425"/>
    </location>
</feature>
<keyword evidence="5" id="KW-0249">Electron transport</keyword>
<feature type="transmembrane region" description="Helical" evidence="7">
    <location>
        <begin position="258"/>
        <end position="278"/>
    </location>
</feature>
<feature type="transmembrane region" description="Helical" evidence="7">
    <location>
        <begin position="229"/>
        <end position="246"/>
    </location>
</feature>
<feature type="transmembrane region" description="Helical" evidence="7">
    <location>
        <begin position="12"/>
        <end position="33"/>
    </location>
</feature>
<feature type="transmembrane region" description="Helical" evidence="7">
    <location>
        <begin position="177"/>
        <end position="209"/>
    </location>
</feature>
<dbReference type="GO" id="GO:0020037">
    <property type="term" value="F:heme binding"/>
    <property type="evidence" value="ECO:0007669"/>
    <property type="project" value="InterPro"/>
</dbReference>
<evidence type="ECO:0000313" key="10">
    <source>
        <dbReference type="Proteomes" id="UP000024332"/>
    </source>
</evidence>
<dbReference type="PANTHER" id="PTHR10422">
    <property type="entry name" value="CYTOCHROME C OXIDASE SUBUNIT 1"/>
    <property type="match status" value="1"/>
</dbReference>
<dbReference type="PROSITE" id="PS00077">
    <property type="entry name" value="COX1_CUB"/>
    <property type="match status" value="1"/>
</dbReference>
<dbReference type="InterPro" id="IPR023616">
    <property type="entry name" value="Cyt_c_oxase-like_su1_dom"/>
</dbReference>
<dbReference type="OrthoDB" id="33297at2157"/>
<dbReference type="EMBL" id="JFZT01000044">
    <property type="protein sequence ID" value="EZQ04934.1"/>
    <property type="molecule type" value="Genomic_DNA"/>
</dbReference>
<comment type="caution">
    <text evidence="9">The sequence shown here is derived from an EMBL/GenBank/DDBJ whole genome shotgun (WGS) entry which is preliminary data.</text>
</comment>
<keyword evidence="5" id="KW-0813">Transport</keyword>
<feature type="transmembrane region" description="Helical" evidence="7">
    <location>
        <begin position="95"/>
        <end position="121"/>
    </location>
</feature>
<dbReference type="NCBIfam" id="NF041075">
    <property type="entry name" value="quin_ox_SoxB"/>
    <property type="match status" value="1"/>
</dbReference>
<proteinExistence type="inferred from homology"/>
<dbReference type="AlphaFoldDB" id="A0A031LP34"/>
<evidence type="ECO:0000256" key="2">
    <source>
        <dbReference type="ARBA" id="ARBA00022692"/>
    </source>
</evidence>
<organism evidence="9 10">
    <name type="scientific">Candidatus Acidianus copahuensis</name>
    <dbReference type="NCBI Taxonomy" id="1160895"/>
    <lineage>
        <taxon>Archaea</taxon>
        <taxon>Thermoproteota</taxon>
        <taxon>Thermoprotei</taxon>
        <taxon>Sulfolobales</taxon>
        <taxon>Sulfolobaceae</taxon>
        <taxon>Acidianus</taxon>
    </lineage>
</organism>
<dbReference type="InterPro" id="IPR053628">
    <property type="entry name" value="Heme-copper_oxidase_sub1"/>
</dbReference>
<dbReference type="STRING" id="1160895.CM19_08190"/>
<evidence type="ECO:0000256" key="3">
    <source>
        <dbReference type="ARBA" id="ARBA00022989"/>
    </source>
</evidence>
<keyword evidence="3 7" id="KW-1133">Transmembrane helix</keyword>
<comment type="similarity">
    <text evidence="5">Belongs to the heme-copper respiratory oxidase family.</text>
</comment>
<evidence type="ECO:0000256" key="7">
    <source>
        <dbReference type="SAM" id="Phobius"/>
    </source>
</evidence>